<dbReference type="InterPro" id="IPR000485">
    <property type="entry name" value="AsnC-type_HTH_dom"/>
</dbReference>
<keyword evidence="2" id="KW-0238">DNA-binding</keyword>
<dbReference type="InterPro" id="IPR036390">
    <property type="entry name" value="WH_DNA-bd_sf"/>
</dbReference>
<evidence type="ECO:0000313" key="6">
    <source>
        <dbReference type="Proteomes" id="UP000321306"/>
    </source>
</evidence>
<sequence length="157" mass="17710">MPENSPALDAIDLKILRELSQNARITFTELGKRVGLSTAAVTERVRRLEASEIIKGYSVQVDTKKLGFDLEVLIRLQAPGERWSAIIKLLKGYSEILECWNVTGSDSYVFRVMLRNTEHLQKLLGTLSMHGTLNTSLVLEKSVDHSPVDYLIQQNQK</sequence>
<dbReference type="GO" id="GO:0043565">
    <property type="term" value="F:sequence-specific DNA binding"/>
    <property type="evidence" value="ECO:0007669"/>
    <property type="project" value="InterPro"/>
</dbReference>
<dbReference type="PROSITE" id="PS50956">
    <property type="entry name" value="HTH_ASNC_2"/>
    <property type="match status" value="1"/>
</dbReference>
<reference evidence="5 6" key="1">
    <citation type="submission" date="2019-07" db="EMBL/GenBank/DDBJ databases">
        <title>Whole genome shotgun sequence of Deinococcus cellulosilyticus NBRC 106333.</title>
        <authorList>
            <person name="Hosoyama A."/>
            <person name="Uohara A."/>
            <person name="Ohji S."/>
            <person name="Ichikawa N."/>
        </authorList>
    </citation>
    <scope>NUCLEOTIDE SEQUENCE [LARGE SCALE GENOMIC DNA]</scope>
    <source>
        <strain evidence="5 6">NBRC 106333</strain>
    </source>
</reference>
<evidence type="ECO:0000259" key="4">
    <source>
        <dbReference type="PROSITE" id="PS50956"/>
    </source>
</evidence>
<evidence type="ECO:0000256" key="2">
    <source>
        <dbReference type="ARBA" id="ARBA00023125"/>
    </source>
</evidence>
<dbReference type="SUPFAM" id="SSF46785">
    <property type="entry name" value="Winged helix' DNA-binding domain"/>
    <property type="match status" value="1"/>
</dbReference>
<feature type="domain" description="HTH asnC-type" evidence="4">
    <location>
        <begin position="8"/>
        <end position="69"/>
    </location>
</feature>
<dbReference type="InterPro" id="IPR019887">
    <property type="entry name" value="Tscrpt_reg_AsnC/Lrp_C"/>
</dbReference>
<organism evidence="5 6">
    <name type="scientific">Deinococcus cellulosilyticus (strain DSM 18568 / NBRC 106333 / KACC 11606 / 5516J-15)</name>
    <dbReference type="NCBI Taxonomy" id="1223518"/>
    <lineage>
        <taxon>Bacteria</taxon>
        <taxon>Thermotogati</taxon>
        <taxon>Deinococcota</taxon>
        <taxon>Deinococci</taxon>
        <taxon>Deinococcales</taxon>
        <taxon>Deinococcaceae</taxon>
        <taxon>Deinococcus</taxon>
    </lineage>
</organism>
<dbReference type="GO" id="GO:0043200">
    <property type="term" value="P:response to amino acid"/>
    <property type="evidence" value="ECO:0007669"/>
    <property type="project" value="TreeGrafter"/>
</dbReference>
<accession>A0A511N048</accession>
<name>A0A511N048_DEIC1</name>
<dbReference type="InterPro" id="IPR019888">
    <property type="entry name" value="Tscrpt_reg_AsnC-like"/>
</dbReference>
<dbReference type="CDD" id="cd00090">
    <property type="entry name" value="HTH_ARSR"/>
    <property type="match status" value="1"/>
</dbReference>
<dbReference type="PANTHER" id="PTHR30154:SF53">
    <property type="entry name" value="HTH-TYPE TRANSCRIPTIONAL REGULATOR LRPC"/>
    <property type="match status" value="1"/>
</dbReference>
<dbReference type="Pfam" id="PF01037">
    <property type="entry name" value="AsnC_trans_reg"/>
    <property type="match status" value="1"/>
</dbReference>
<dbReference type="SMART" id="SM00344">
    <property type="entry name" value="HTH_ASNC"/>
    <property type="match status" value="1"/>
</dbReference>
<keyword evidence="3" id="KW-0804">Transcription</keyword>
<dbReference type="FunFam" id="1.10.10.10:FF:000186">
    <property type="entry name" value="AsnC family transcriptional regulator"/>
    <property type="match status" value="1"/>
</dbReference>
<dbReference type="Gene3D" id="1.10.10.10">
    <property type="entry name" value="Winged helix-like DNA-binding domain superfamily/Winged helix DNA-binding domain"/>
    <property type="match status" value="1"/>
</dbReference>
<dbReference type="EMBL" id="BJXB01000005">
    <property type="protein sequence ID" value="GEM45766.1"/>
    <property type="molecule type" value="Genomic_DNA"/>
</dbReference>
<dbReference type="AlphaFoldDB" id="A0A511N048"/>
<dbReference type="PANTHER" id="PTHR30154">
    <property type="entry name" value="LEUCINE-RESPONSIVE REGULATORY PROTEIN"/>
    <property type="match status" value="1"/>
</dbReference>
<dbReference type="SUPFAM" id="SSF54909">
    <property type="entry name" value="Dimeric alpha+beta barrel"/>
    <property type="match status" value="1"/>
</dbReference>
<dbReference type="OrthoDB" id="34294at2"/>
<keyword evidence="1" id="KW-0805">Transcription regulation</keyword>
<comment type="caution">
    <text evidence="5">The sequence shown here is derived from an EMBL/GenBank/DDBJ whole genome shotgun (WGS) entry which is preliminary data.</text>
</comment>
<gene>
    <name evidence="5" type="primary">lrp</name>
    <name evidence="5" type="ORF">DC3_14010</name>
</gene>
<dbReference type="InterPro" id="IPR036388">
    <property type="entry name" value="WH-like_DNA-bd_sf"/>
</dbReference>
<dbReference type="InterPro" id="IPR011008">
    <property type="entry name" value="Dimeric_a/b-barrel"/>
</dbReference>
<protein>
    <submittedName>
        <fullName evidence="5">AsnC family transcriptional regulator</fullName>
    </submittedName>
</protein>
<dbReference type="Pfam" id="PF13404">
    <property type="entry name" value="HTH_AsnC-type"/>
    <property type="match status" value="1"/>
</dbReference>
<dbReference type="Proteomes" id="UP000321306">
    <property type="component" value="Unassembled WGS sequence"/>
</dbReference>
<dbReference type="Gene3D" id="3.30.70.920">
    <property type="match status" value="1"/>
</dbReference>
<proteinExistence type="predicted"/>
<dbReference type="GO" id="GO:0005829">
    <property type="term" value="C:cytosol"/>
    <property type="evidence" value="ECO:0007669"/>
    <property type="project" value="TreeGrafter"/>
</dbReference>
<keyword evidence="6" id="KW-1185">Reference proteome</keyword>
<evidence type="ECO:0000256" key="1">
    <source>
        <dbReference type="ARBA" id="ARBA00023015"/>
    </source>
</evidence>
<dbReference type="RefSeq" id="WP_146883356.1">
    <property type="nucleotide sequence ID" value="NZ_BJXB01000005.1"/>
</dbReference>
<dbReference type="PRINTS" id="PR00033">
    <property type="entry name" value="HTHASNC"/>
</dbReference>
<evidence type="ECO:0000256" key="3">
    <source>
        <dbReference type="ARBA" id="ARBA00023163"/>
    </source>
</evidence>
<evidence type="ECO:0000313" key="5">
    <source>
        <dbReference type="EMBL" id="GEM45766.1"/>
    </source>
</evidence>
<dbReference type="InterPro" id="IPR011991">
    <property type="entry name" value="ArsR-like_HTH"/>
</dbReference>